<dbReference type="GO" id="GO:0016787">
    <property type="term" value="F:hydrolase activity"/>
    <property type="evidence" value="ECO:0007669"/>
    <property type="project" value="UniProtKB-KW"/>
</dbReference>
<evidence type="ECO:0000259" key="3">
    <source>
        <dbReference type="PROSITE" id="PS51462"/>
    </source>
</evidence>
<dbReference type="InterPro" id="IPR000086">
    <property type="entry name" value="NUDIX_hydrolase_dom"/>
</dbReference>
<dbReference type="PROSITE" id="PS51462">
    <property type="entry name" value="NUDIX"/>
    <property type="match status" value="1"/>
</dbReference>
<keyword evidence="2" id="KW-0378">Hydrolase</keyword>
<name>A0A8J6NGK6_9CHLR</name>
<evidence type="ECO:0000256" key="2">
    <source>
        <dbReference type="ARBA" id="ARBA00022801"/>
    </source>
</evidence>
<feature type="domain" description="Nudix hydrolase" evidence="3">
    <location>
        <begin position="22"/>
        <end position="140"/>
    </location>
</feature>
<accession>A0A8J6NGK6</accession>
<gene>
    <name evidence="4" type="ORF">H8E29_08340</name>
</gene>
<organism evidence="4 5">
    <name type="scientific">Candidatus Desulfolinea nitratireducens</name>
    <dbReference type="NCBI Taxonomy" id="2841698"/>
    <lineage>
        <taxon>Bacteria</taxon>
        <taxon>Bacillati</taxon>
        <taxon>Chloroflexota</taxon>
        <taxon>Anaerolineae</taxon>
        <taxon>Anaerolineales</taxon>
        <taxon>Anaerolineales incertae sedis</taxon>
        <taxon>Candidatus Desulfolinea</taxon>
    </lineage>
</organism>
<dbReference type="PROSITE" id="PS00893">
    <property type="entry name" value="NUDIX_BOX"/>
    <property type="match status" value="1"/>
</dbReference>
<dbReference type="Pfam" id="PF00293">
    <property type="entry name" value="NUDIX"/>
    <property type="match status" value="1"/>
</dbReference>
<comment type="caution">
    <text evidence="4">The sequence shown here is derived from an EMBL/GenBank/DDBJ whole genome shotgun (WGS) entry which is preliminary data.</text>
</comment>
<dbReference type="PANTHER" id="PTHR43046">
    <property type="entry name" value="GDP-MANNOSE MANNOSYL HYDROLASE"/>
    <property type="match status" value="1"/>
</dbReference>
<dbReference type="InterPro" id="IPR020084">
    <property type="entry name" value="NUDIX_hydrolase_CS"/>
</dbReference>
<protein>
    <submittedName>
        <fullName evidence="4">NUDIX domain-containing protein</fullName>
    </submittedName>
</protein>
<evidence type="ECO:0000256" key="1">
    <source>
        <dbReference type="ARBA" id="ARBA00001946"/>
    </source>
</evidence>
<dbReference type="SUPFAM" id="SSF55811">
    <property type="entry name" value="Nudix"/>
    <property type="match status" value="1"/>
</dbReference>
<evidence type="ECO:0000313" key="4">
    <source>
        <dbReference type="EMBL" id="MBC8335258.1"/>
    </source>
</evidence>
<dbReference type="InterPro" id="IPR015797">
    <property type="entry name" value="NUDIX_hydrolase-like_dom_sf"/>
</dbReference>
<dbReference type="AlphaFoldDB" id="A0A8J6NGK6"/>
<proteinExistence type="predicted"/>
<comment type="cofactor">
    <cofactor evidence="1">
        <name>Mg(2+)</name>
        <dbReference type="ChEBI" id="CHEBI:18420"/>
    </cofactor>
</comment>
<reference evidence="4 5" key="1">
    <citation type="submission" date="2020-08" db="EMBL/GenBank/DDBJ databases">
        <title>Bridging the membrane lipid divide: bacteria of the FCB group superphylum have the potential to synthesize archaeal ether lipids.</title>
        <authorList>
            <person name="Villanueva L."/>
            <person name="Von Meijenfeldt F.A.B."/>
            <person name="Westbye A.B."/>
            <person name="Yadav S."/>
            <person name="Hopmans E.C."/>
            <person name="Dutilh B.E."/>
            <person name="Sinninghe Damste J.S."/>
        </authorList>
    </citation>
    <scope>NUCLEOTIDE SEQUENCE [LARGE SCALE GENOMIC DNA]</scope>
    <source>
        <strain evidence="4">NIOZ-UU36</strain>
    </source>
</reference>
<dbReference type="Proteomes" id="UP000614469">
    <property type="component" value="Unassembled WGS sequence"/>
</dbReference>
<dbReference type="EMBL" id="JACNJN010000097">
    <property type="protein sequence ID" value="MBC8335258.1"/>
    <property type="molecule type" value="Genomic_DNA"/>
</dbReference>
<dbReference type="Gene3D" id="3.90.79.10">
    <property type="entry name" value="Nucleoside Triphosphate Pyrophosphohydrolase"/>
    <property type="match status" value="1"/>
</dbReference>
<evidence type="ECO:0000313" key="5">
    <source>
        <dbReference type="Proteomes" id="UP000614469"/>
    </source>
</evidence>
<dbReference type="PANTHER" id="PTHR43046:SF16">
    <property type="entry name" value="ADP-RIBOSE PYROPHOSPHATASE YJHB-RELATED"/>
    <property type="match status" value="1"/>
</dbReference>
<sequence>MNCSFLKLLYQIYVRLSAITKPVTLGVRVLLIRDEKVLLVKHSYQDLWFLVGGGMERNETLEEAARREAMEEAGATLGEMKLFGIYTNYIFGRSDHIVVFLCEDFTYTGEHDSEIEIVELLSMGALPKNTAPGIRRRIEEYRAGKEYSQFGKW</sequence>